<dbReference type="EMBL" id="LKET01000068">
    <property type="protein sequence ID" value="KPU42523.1"/>
    <property type="molecule type" value="Genomic_DNA"/>
</dbReference>
<evidence type="ECO:0008006" key="3">
    <source>
        <dbReference type="Google" id="ProtNLM"/>
    </source>
</evidence>
<dbReference type="AlphaFoldDB" id="A0A0P8W4S9"/>
<dbReference type="Proteomes" id="UP000050326">
    <property type="component" value="Unassembled WGS sequence"/>
</dbReference>
<comment type="caution">
    <text evidence="1">The sequence shown here is derived from an EMBL/GenBank/DDBJ whole genome shotgun (WGS) entry which is preliminary data.</text>
</comment>
<name>A0A0P8W4S9_9CLOT</name>
<evidence type="ECO:0000313" key="1">
    <source>
        <dbReference type="EMBL" id="KPU42523.1"/>
    </source>
</evidence>
<dbReference type="STRING" id="36849.OXPF_43080"/>
<accession>A0A0P8W4S9</accession>
<dbReference type="Pfam" id="PF22010">
    <property type="entry name" value="OrtA"/>
    <property type="match status" value="1"/>
</dbReference>
<protein>
    <recommendedName>
        <fullName evidence="3">2-amino-4-ketopentanoate thiolase alpha subunit</fullName>
    </recommendedName>
</protein>
<organism evidence="1 2">
    <name type="scientific">Oxobacter pfennigii</name>
    <dbReference type="NCBI Taxonomy" id="36849"/>
    <lineage>
        <taxon>Bacteria</taxon>
        <taxon>Bacillati</taxon>
        <taxon>Bacillota</taxon>
        <taxon>Clostridia</taxon>
        <taxon>Eubacteriales</taxon>
        <taxon>Clostridiaceae</taxon>
        <taxon>Oxobacter</taxon>
    </lineage>
</organism>
<proteinExistence type="predicted"/>
<dbReference type="NCBIfam" id="NF040739">
    <property type="entry name" value="ornith_OrtA"/>
    <property type="match status" value="1"/>
</dbReference>
<evidence type="ECO:0000313" key="2">
    <source>
        <dbReference type="Proteomes" id="UP000050326"/>
    </source>
</evidence>
<keyword evidence="2" id="KW-1185">Reference proteome</keyword>
<reference evidence="1 2" key="1">
    <citation type="submission" date="2015-09" db="EMBL/GenBank/DDBJ databases">
        <title>Genome sequence of Oxobacter pfennigii DSM 3222.</title>
        <authorList>
            <person name="Poehlein A."/>
            <person name="Bengelsdorf F.R."/>
            <person name="Schiel-Bengelsdorf B."/>
            <person name="Duerre P."/>
            <person name="Daniel R."/>
        </authorList>
    </citation>
    <scope>NUCLEOTIDE SEQUENCE [LARGE SCALE GENOMIC DNA]</scope>
    <source>
        <strain evidence="1 2">DSM 3222</strain>
    </source>
</reference>
<dbReference type="InterPro" id="IPR047755">
    <property type="entry name" value="OrtA"/>
</dbReference>
<sequence length="104" mass="11756">MTEQAVKGDWVQIHQVVLHPGERADNLPQDTKNVPLEMWIKGFINHDGKLNDTVEITTVTGRCVKGELTEINPGYSHGFGKCVPEILHIGLDLKKILWEEKNNE</sequence>
<gene>
    <name evidence="1" type="ORF">OXPF_43080</name>
</gene>
<dbReference type="OrthoDB" id="3712030at2"/>
<dbReference type="RefSeq" id="WP_054877225.1">
    <property type="nucleotide sequence ID" value="NZ_LKET01000068.1"/>
</dbReference>